<dbReference type="OrthoDB" id="2375382at2"/>
<dbReference type="EMBL" id="PDNU01000003">
    <property type="protein sequence ID" value="PHK96336.1"/>
    <property type="molecule type" value="Genomic_DNA"/>
</dbReference>
<dbReference type="PANTHER" id="PTHR30347">
    <property type="entry name" value="POTASSIUM CHANNEL RELATED"/>
    <property type="match status" value="1"/>
</dbReference>
<dbReference type="Pfam" id="PF13565">
    <property type="entry name" value="HTH_32"/>
    <property type="match status" value="1"/>
</dbReference>
<gene>
    <name evidence="2" type="ORF">CR162_03075</name>
</gene>
<dbReference type="Gene3D" id="3.30.420.10">
    <property type="entry name" value="Ribonuclease H-like superfamily/Ribonuclease H"/>
    <property type="match status" value="1"/>
</dbReference>
<dbReference type="InterPro" id="IPR038717">
    <property type="entry name" value="Tc1-like_DDE_dom"/>
</dbReference>
<keyword evidence="3" id="KW-1185">Reference proteome</keyword>
<dbReference type="InterPro" id="IPR036397">
    <property type="entry name" value="RNaseH_sf"/>
</dbReference>
<dbReference type="InterPro" id="IPR047655">
    <property type="entry name" value="Transpos_IS630-like"/>
</dbReference>
<evidence type="ECO:0000313" key="2">
    <source>
        <dbReference type="EMBL" id="PHK96336.1"/>
    </source>
</evidence>
<reference evidence="2 3" key="1">
    <citation type="submission" date="2017-10" db="EMBL/GenBank/DDBJ databases">
        <authorList>
            <person name="Banno H."/>
            <person name="Chua N.-H."/>
        </authorList>
    </citation>
    <scope>NUCLEOTIDE SEQUENCE [LARGE SCALE GENOMIC DNA]</scope>
    <source>
        <strain evidence="2 3">YW11</strain>
    </source>
</reference>
<sequence length="366" mass="41446">MGKPAVTITLSEAEHRELESLARARKTGQAMARRARIVLAAAAGLENKTIGAEVGADANTVSKWRRRFAEHRLDGLLDEPRPGTPRTIGDDAIADTIRLTLETTPPGATHWSLRSMARAVGYAPSTIHRLWRAFGLQPHRSETFKLSNDPLFVEKVRDIVGLYLSPPERALVLCVDEKSQIQALDRTQPLLPMRPGQAERRTHDYTRHGTTSLFAALDIATGTVIGRCYPKHRSTEFRKFLDQVEKAVPPDLDVHLVMDNYATHKTKPIRDWLLKRPRWHVHFTPTGASWINQVERFFALITDKQIRRGIHRSTQALERDIRAFIEVHNANPRPFRWTKSADDILAAIHRFCQRTQQIGGTTESGH</sequence>
<dbReference type="AlphaFoldDB" id="A0A2C7AGN0"/>
<dbReference type="Pfam" id="PF13358">
    <property type="entry name" value="DDE_3"/>
    <property type="match status" value="1"/>
</dbReference>
<evidence type="ECO:0000313" key="3">
    <source>
        <dbReference type="Proteomes" id="UP000223527"/>
    </source>
</evidence>
<dbReference type="Proteomes" id="UP000223527">
    <property type="component" value="Unassembled WGS sequence"/>
</dbReference>
<organism evidence="2 3">
    <name type="scientific">Teichococcus rhizosphaerae</name>
    <dbReference type="NCBI Taxonomy" id="1335062"/>
    <lineage>
        <taxon>Bacteria</taxon>
        <taxon>Pseudomonadati</taxon>
        <taxon>Pseudomonadota</taxon>
        <taxon>Alphaproteobacteria</taxon>
        <taxon>Acetobacterales</taxon>
        <taxon>Roseomonadaceae</taxon>
        <taxon>Roseomonas</taxon>
    </lineage>
</organism>
<dbReference type="SUPFAM" id="SSF53098">
    <property type="entry name" value="Ribonuclease H-like"/>
    <property type="match status" value="1"/>
</dbReference>
<dbReference type="InterPro" id="IPR012337">
    <property type="entry name" value="RNaseH-like_sf"/>
</dbReference>
<dbReference type="InterPro" id="IPR052702">
    <property type="entry name" value="MscS-like_channel"/>
</dbReference>
<comment type="caution">
    <text evidence="2">The sequence shown here is derived from an EMBL/GenBank/DDBJ whole genome shotgun (WGS) entry which is preliminary data.</text>
</comment>
<dbReference type="SUPFAM" id="SSF46689">
    <property type="entry name" value="Homeodomain-like"/>
    <property type="match status" value="1"/>
</dbReference>
<evidence type="ECO:0000259" key="1">
    <source>
        <dbReference type="Pfam" id="PF13358"/>
    </source>
</evidence>
<proteinExistence type="predicted"/>
<dbReference type="NCBIfam" id="NF033545">
    <property type="entry name" value="transpos_IS630"/>
    <property type="match status" value="1"/>
</dbReference>
<name>A0A2C7AGN0_9PROT</name>
<dbReference type="RefSeq" id="WP_099094066.1">
    <property type="nucleotide sequence ID" value="NZ_PDNU01000003.1"/>
</dbReference>
<accession>A0A2C7AGN0</accession>
<feature type="domain" description="Tc1-like transposase DDE" evidence="1">
    <location>
        <begin position="172"/>
        <end position="313"/>
    </location>
</feature>
<dbReference type="PANTHER" id="PTHR30347:SF1">
    <property type="entry name" value="MECHANOSENSITIVE CHANNEL MSCK"/>
    <property type="match status" value="1"/>
</dbReference>
<dbReference type="GO" id="GO:0003676">
    <property type="term" value="F:nucleic acid binding"/>
    <property type="evidence" value="ECO:0007669"/>
    <property type="project" value="InterPro"/>
</dbReference>
<dbReference type="InterPro" id="IPR009057">
    <property type="entry name" value="Homeodomain-like_sf"/>
</dbReference>
<protein>
    <submittedName>
        <fullName evidence="2">IS630 family transposase</fullName>
    </submittedName>
</protein>